<keyword evidence="2" id="KW-1185">Reference proteome</keyword>
<comment type="caution">
    <text evidence="1">The sequence shown here is derived from an EMBL/GenBank/DDBJ whole genome shotgun (WGS) entry which is preliminary data.</text>
</comment>
<organism evidence="1 2">
    <name type="scientific">Acidicapsa dinghuensis</name>
    <dbReference type="NCBI Taxonomy" id="2218256"/>
    <lineage>
        <taxon>Bacteria</taxon>
        <taxon>Pseudomonadati</taxon>
        <taxon>Acidobacteriota</taxon>
        <taxon>Terriglobia</taxon>
        <taxon>Terriglobales</taxon>
        <taxon>Acidobacteriaceae</taxon>
        <taxon>Acidicapsa</taxon>
    </lineage>
</organism>
<dbReference type="EMBL" id="JBHSPH010000008">
    <property type="protein sequence ID" value="MFC5864008.1"/>
    <property type="molecule type" value="Genomic_DNA"/>
</dbReference>
<gene>
    <name evidence="1" type="ORF">ACFPT7_17010</name>
</gene>
<proteinExistence type="predicted"/>
<reference evidence="2" key="1">
    <citation type="journal article" date="2019" name="Int. J. Syst. Evol. Microbiol.">
        <title>The Global Catalogue of Microorganisms (GCM) 10K type strain sequencing project: providing services to taxonomists for standard genome sequencing and annotation.</title>
        <authorList>
            <consortium name="The Broad Institute Genomics Platform"/>
            <consortium name="The Broad Institute Genome Sequencing Center for Infectious Disease"/>
            <person name="Wu L."/>
            <person name="Ma J."/>
        </authorList>
    </citation>
    <scope>NUCLEOTIDE SEQUENCE [LARGE SCALE GENOMIC DNA]</scope>
    <source>
        <strain evidence="2">JCM 4087</strain>
    </source>
</reference>
<dbReference type="Proteomes" id="UP001596091">
    <property type="component" value="Unassembled WGS sequence"/>
</dbReference>
<sequence>MKSVLRALSGKFQKFTTIACISLVFSAGHVSAQQQPEFQVDFTDAGLVPSHWSLRVSPDGSGHFDSDGGNVTAQQTGHMTVSELHRNIQLSSSLANQIFSVAHSRHFFNVPCESHMKVAFQGTKRFTYTGPDGSGSCTFNYSKDKQIQELGSTLMGVEYTILTGGRLEMLLLHDRLGLDQELESFADALHNGNAADPEVIRDTLMRIADDDQVMDRARKRAHALLAEPR</sequence>
<name>A0ABW1EKT5_9BACT</name>
<evidence type="ECO:0000313" key="2">
    <source>
        <dbReference type="Proteomes" id="UP001596091"/>
    </source>
</evidence>
<dbReference type="RefSeq" id="WP_263341099.1">
    <property type="nucleotide sequence ID" value="NZ_JAGSYH010000006.1"/>
</dbReference>
<protein>
    <submittedName>
        <fullName evidence="1">Uncharacterized protein</fullName>
    </submittedName>
</protein>
<accession>A0ABW1EKT5</accession>
<evidence type="ECO:0000313" key="1">
    <source>
        <dbReference type="EMBL" id="MFC5864008.1"/>
    </source>
</evidence>